<feature type="domain" description="Outer membrane protein beta-barrel" evidence="2">
    <location>
        <begin position="483"/>
        <end position="910"/>
    </location>
</feature>
<dbReference type="InterPro" id="IPR041700">
    <property type="entry name" value="OMP_b-brl_3"/>
</dbReference>
<dbReference type="RefSeq" id="WP_161820343.1">
    <property type="nucleotide sequence ID" value="NZ_JAACJS010000015.1"/>
</dbReference>
<feature type="signal peptide" evidence="1">
    <location>
        <begin position="1"/>
        <end position="18"/>
    </location>
</feature>
<comment type="caution">
    <text evidence="3">The sequence shown here is derived from an EMBL/GenBank/DDBJ whole genome shotgun (WGS) entry which is preliminary data.</text>
</comment>
<dbReference type="InterPro" id="IPR037066">
    <property type="entry name" value="Plug_dom_sf"/>
</dbReference>
<evidence type="ECO:0000313" key="3">
    <source>
        <dbReference type="EMBL" id="NCI52086.1"/>
    </source>
</evidence>
<dbReference type="Gene3D" id="2.170.130.10">
    <property type="entry name" value="TonB-dependent receptor, plug domain"/>
    <property type="match status" value="1"/>
</dbReference>
<evidence type="ECO:0000259" key="2">
    <source>
        <dbReference type="Pfam" id="PF14905"/>
    </source>
</evidence>
<protein>
    <submittedName>
        <fullName evidence="3">Outer membrane beta-barrel protein</fullName>
    </submittedName>
</protein>
<evidence type="ECO:0000256" key="1">
    <source>
        <dbReference type="SAM" id="SignalP"/>
    </source>
</evidence>
<proteinExistence type="predicted"/>
<feature type="chain" id="PRO_5047307670" evidence="1">
    <location>
        <begin position="19"/>
        <end position="931"/>
    </location>
</feature>
<keyword evidence="4" id="KW-1185">Reference proteome</keyword>
<keyword evidence="1" id="KW-0732">Signal</keyword>
<dbReference type="Proteomes" id="UP000753802">
    <property type="component" value="Unassembled WGS sequence"/>
</dbReference>
<sequence>MKQLLILFGFLAPFIANAQGTVSGKISDSAGKKQLALATVTIFRAKDTSILTYRLSTESGEFKVPGLPLNLPLRLMATYSGYEPVRKDFMLTEKEPVLNFGELLLNNTSKQLDEVIVLSERPPVVIKKDTIEFNASAFKTLPNALLEDLLKKLPGVTVAENGDIMVNGQKVNRLLVDGKKFFGDNPQMATRNLPSNLIDKVQVMDDKEEIDFNNDGDMSKIGKVINITLKKSIRKALFGRVFAGGGTDERYEAGAILNSFRDTLQLSLIGFANNINRASFTTKDITQLGGFARSSWGTINGNGNSGGQQGFTVDGFSLGGTGAGLSSANGAAFNLNHSPSTKVNFSFQYMYGNTRNDLEQVQNTQRFFEDTVVNARTTTNALATGRTHNLATSGGWKPDSLTNMNLRLSYAHADTRSDAPSFIYTENNKIGAVNNGNGMLLTRGRSDNFSEVFQLSRRSAKVKGRLLSVTQVLTRSSNPVSTTTETLNAYQYPAASTILFQQLRATDAPSTNGYLYVNYSTPLSARLTLRFNPYLTYQKNEQEVATYGKHVATSAYDSLNNTLSSNLAREMTRWLSSGVLSYRINTVTINAGAGLLQQWINNRFTGASQNSKPYYSDVLLNLSVNWKRFSVGFSQDVNPPGINNLIPTPDNSNPFLVIYGDPTLAPSKRNAVNYNGALTNTKTNTNFYFSGQSSILDNAVIQTIQLNSNGIQLNRPINVNGVLSSFLDIGFNRQFKNSQQFNVTISAGSTINLNRTPMRFNNEESRLTTVNISGNAGVAMNWKDLVEFSPKYIFSSTSSHYTSTAFSGRNIEQQVIQGEFIVRMPKKMVWETNIFYRRLNNVAPGLPLSSVYWNAAVTLLMFKQDKGQLRLAVYDILNSNTNVTRYYNANAIIDNRSNVLQRYFMLTYTYNIRSFGNQTAKVGGNKSLFNF</sequence>
<evidence type="ECO:0000313" key="4">
    <source>
        <dbReference type="Proteomes" id="UP000753802"/>
    </source>
</evidence>
<dbReference type="Pfam" id="PF14905">
    <property type="entry name" value="OMP_b-brl_3"/>
    <property type="match status" value="1"/>
</dbReference>
<reference evidence="3 4" key="1">
    <citation type="submission" date="2020-01" db="EMBL/GenBank/DDBJ databases">
        <title>Genome analysis.</title>
        <authorList>
            <person name="Wu S."/>
            <person name="Wang G."/>
        </authorList>
    </citation>
    <scope>NUCLEOTIDE SEQUENCE [LARGE SCALE GENOMIC DNA]</scope>
    <source>
        <strain evidence="3 4">SYL130</strain>
    </source>
</reference>
<dbReference type="SUPFAM" id="SSF56935">
    <property type="entry name" value="Porins"/>
    <property type="match status" value="1"/>
</dbReference>
<gene>
    <name evidence="3" type="ORF">GWC95_19330</name>
</gene>
<name>A0ABX0A4H8_9BACT</name>
<accession>A0ABX0A4H8</accession>
<organism evidence="3 4">
    <name type="scientific">Sediminibacterium roseum</name>
    <dbReference type="NCBI Taxonomy" id="1978412"/>
    <lineage>
        <taxon>Bacteria</taxon>
        <taxon>Pseudomonadati</taxon>
        <taxon>Bacteroidota</taxon>
        <taxon>Chitinophagia</taxon>
        <taxon>Chitinophagales</taxon>
        <taxon>Chitinophagaceae</taxon>
        <taxon>Sediminibacterium</taxon>
    </lineage>
</organism>
<dbReference type="EMBL" id="JAACJS010000015">
    <property type="protein sequence ID" value="NCI52086.1"/>
    <property type="molecule type" value="Genomic_DNA"/>
</dbReference>